<dbReference type="EC" id="5.6.2.4" evidence="7"/>
<dbReference type="InterPro" id="IPR011545">
    <property type="entry name" value="DEAD/DEAH_box_helicase_dom"/>
</dbReference>
<dbReference type="PROSITE" id="PS51194">
    <property type="entry name" value="HELICASE_CTER"/>
    <property type="match status" value="1"/>
</dbReference>
<keyword evidence="5" id="KW-0413">Isomerase</keyword>
<evidence type="ECO:0000256" key="7">
    <source>
        <dbReference type="ARBA" id="ARBA00034808"/>
    </source>
</evidence>
<dbReference type="STRING" id="58117.SAMN05421833_15123"/>
<dbReference type="EMBL" id="FTNI01000051">
    <property type="protein sequence ID" value="SIS24437.1"/>
    <property type="molecule type" value="Genomic_DNA"/>
</dbReference>
<dbReference type="GO" id="GO:0009378">
    <property type="term" value="F:four-way junction helicase activity"/>
    <property type="evidence" value="ECO:0007669"/>
    <property type="project" value="TreeGrafter"/>
</dbReference>
<keyword evidence="3" id="KW-0067">ATP-binding</keyword>
<dbReference type="RefSeq" id="WP_076443105.1">
    <property type="nucleotide sequence ID" value="NZ_FTNI01000051.1"/>
</dbReference>
<dbReference type="GO" id="GO:0005737">
    <property type="term" value="C:cytoplasm"/>
    <property type="evidence" value="ECO:0007669"/>
    <property type="project" value="TreeGrafter"/>
</dbReference>
<organism evidence="10 11">
    <name type="scientific">Microbispora rosea</name>
    <dbReference type="NCBI Taxonomy" id="58117"/>
    <lineage>
        <taxon>Bacteria</taxon>
        <taxon>Bacillati</taxon>
        <taxon>Actinomycetota</taxon>
        <taxon>Actinomycetes</taxon>
        <taxon>Streptosporangiales</taxon>
        <taxon>Streptosporangiaceae</taxon>
        <taxon>Microbispora</taxon>
    </lineage>
</organism>
<evidence type="ECO:0000256" key="1">
    <source>
        <dbReference type="ARBA" id="ARBA00005446"/>
    </source>
</evidence>
<evidence type="ECO:0000259" key="9">
    <source>
        <dbReference type="PROSITE" id="PS51194"/>
    </source>
</evidence>
<keyword evidence="10" id="KW-0347">Helicase</keyword>
<accession>A0A1N7HHT5</accession>
<dbReference type="InterPro" id="IPR014001">
    <property type="entry name" value="Helicase_ATP-bd"/>
</dbReference>
<dbReference type="GO" id="GO:0005524">
    <property type="term" value="F:ATP binding"/>
    <property type="evidence" value="ECO:0007669"/>
    <property type="project" value="UniProtKB-KW"/>
</dbReference>
<dbReference type="GO" id="GO:0043138">
    <property type="term" value="F:3'-5' DNA helicase activity"/>
    <property type="evidence" value="ECO:0007669"/>
    <property type="project" value="UniProtKB-EC"/>
</dbReference>
<comment type="similarity">
    <text evidence="1">Belongs to the helicase family. RecQ subfamily.</text>
</comment>
<keyword evidence="10" id="KW-0378">Hydrolase</keyword>
<dbReference type="SUPFAM" id="SSF52540">
    <property type="entry name" value="P-loop containing nucleoside triphosphate hydrolases"/>
    <property type="match status" value="1"/>
</dbReference>
<evidence type="ECO:0000256" key="2">
    <source>
        <dbReference type="ARBA" id="ARBA00022741"/>
    </source>
</evidence>
<gene>
    <name evidence="10" type="ORF">SAMN05421833_15123</name>
</gene>
<evidence type="ECO:0000313" key="10">
    <source>
        <dbReference type="EMBL" id="SIS24437.1"/>
    </source>
</evidence>
<feature type="domain" description="Helicase ATP-binding" evidence="8">
    <location>
        <begin position="165"/>
        <end position="354"/>
    </location>
</feature>
<dbReference type="SMART" id="SM00487">
    <property type="entry name" value="DEXDc"/>
    <property type="match status" value="1"/>
</dbReference>
<dbReference type="Gene3D" id="3.40.50.300">
    <property type="entry name" value="P-loop containing nucleotide triphosphate hydrolases"/>
    <property type="match status" value="2"/>
</dbReference>
<dbReference type="InterPro" id="IPR027417">
    <property type="entry name" value="P-loop_NTPase"/>
</dbReference>
<keyword evidence="2" id="KW-0547">Nucleotide-binding</keyword>
<evidence type="ECO:0000256" key="3">
    <source>
        <dbReference type="ARBA" id="ARBA00022840"/>
    </source>
</evidence>
<evidence type="ECO:0000259" key="8">
    <source>
        <dbReference type="PROSITE" id="PS51192"/>
    </source>
</evidence>
<protein>
    <recommendedName>
        <fullName evidence="7">DNA 3'-5' helicase</fullName>
        <ecNumber evidence="7">5.6.2.4</ecNumber>
    </recommendedName>
</protein>
<evidence type="ECO:0000256" key="4">
    <source>
        <dbReference type="ARBA" id="ARBA00023125"/>
    </source>
</evidence>
<dbReference type="GO" id="GO:0005694">
    <property type="term" value="C:chromosome"/>
    <property type="evidence" value="ECO:0007669"/>
    <property type="project" value="TreeGrafter"/>
</dbReference>
<dbReference type="Pfam" id="PF00270">
    <property type="entry name" value="DEAD"/>
    <property type="match status" value="1"/>
</dbReference>
<dbReference type="PANTHER" id="PTHR13710">
    <property type="entry name" value="DNA HELICASE RECQ FAMILY MEMBER"/>
    <property type="match status" value="1"/>
</dbReference>
<dbReference type="InterPro" id="IPR001650">
    <property type="entry name" value="Helicase_C-like"/>
</dbReference>
<dbReference type="Proteomes" id="UP000186096">
    <property type="component" value="Unassembled WGS sequence"/>
</dbReference>
<keyword evidence="4" id="KW-0238">DNA-binding</keyword>
<reference evidence="11" key="1">
    <citation type="submission" date="2017-01" db="EMBL/GenBank/DDBJ databases">
        <authorList>
            <person name="Varghese N."/>
            <person name="Submissions S."/>
        </authorList>
    </citation>
    <scope>NUCLEOTIDE SEQUENCE [LARGE SCALE GENOMIC DNA]</scope>
    <source>
        <strain evidence="11">ATCC 12950</strain>
    </source>
</reference>
<dbReference type="GO" id="GO:0000724">
    <property type="term" value="P:double-strand break repair via homologous recombination"/>
    <property type="evidence" value="ECO:0007669"/>
    <property type="project" value="TreeGrafter"/>
</dbReference>
<dbReference type="AlphaFoldDB" id="A0A1N7HHT5"/>
<dbReference type="PANTHER" id="PTHR13710:SF105">
    <property type="entry name" value="ATP-DEPENDENT DNA HELICASE Q1"/>
    <property type="match status" value="1"/>
</dbReference>
<dbReference type="NCBIfam" id="NF041063">
    <property type="entry name" value="DpdF"/>
    <property type="match status" value="1"/>
</dbReference>
<name>A0A1N7HHT5_9ACTN</name>
<dbReference type="PROSITE" id="PS51192">
    <property type="entry name" value="HELICASE_ATP_BIND_1"/>
    <property type="match status" value="1"/>
</dbReference>
<dbReference type="OrthoDB" id="9760034at2"/>
<keyword evidence="11" id="KW-1185">Reference proteome</keyword>
<dbReference type="SMART" id="SM00490">
    <property type="entry name" value="HELICc"/>
    <property type="match status" value="1"/>
</dbReference>
<evidence type="ECO:0000256" key="5">
    <source>
        <dbReference type="ARBA" id="ARBA00023235"/>
    </source>
</evidence>
<evidence type="ECO:0000313" key="11">
    <source>
        <dbReference type="Proteomes" id="UP000186096"/>
    </source>
</evidence>
<feature type="domain" description="Helicase C-terminal" evidence="9">
    <location>
        <begin position="382"/>
        <end position="539"/>
    </location>
</feature>
<dbReference type="GO" id="GO:0003677">
    <property type="term" value="F:DNA binding"/>
    <property type="evidence" value="ECO:0007669"/>
    <property type="project" value="UniProtKB-KW"/>
</dbReference>
<comment type="catalytic activity">
    <reaction evidence="6">
        <text>Couples ATP hydrolysis with the unwinding of duplex DNA by translocating in the 3'-5' direction.</text>
        <dbReference type="EC" id="5.6.2.4"/>
    </reaction>
</comment>
<proteinExistence type="inferred from homology"/>
<sequence>MSDWVKAKNLFAAWPEPVSDQEDRGTIVRLTDALTAVKQGATGWRDIASLTRQVLLEAAVGGNTLPLTVPIDPSFPTLDQWREVGCQGHLTEPGVLTVSAQSWHPNVPAGWAEQAATADLKEIHRGLESDQRRHLDSVPGDPFWAAALGYDSYYSIGQRQAARTVVMAPPGSTTIVCLPTGHGKTPVALAPTLLGDNSSGVSLVIVPTVVLALDMERRTRELLSQRKRRSPSGRYAYTGDLPEDIKHQISEDVRQGRQPVLFTSPEAVTTSLQKSLDDAAEAGQLRYVIIDEAHLVEQWGNEFRPAFQVIAGQRRNWIRRAPQGYEPRTIAMSATLTAQQVETLENLFGSRDATEIVWASQLRSEPSYYIDTFADEESRRHAVLQALTRLPKPAVLYVSRVEDANSWVAFLRNTGFFRVTAVTGRSDQEARRVALEGWSGRSSDGVVPTQFDIVVGTSAFGLGVDLSDVKTIVHACVPETIDRYYQEVGRGGRDGSPSIAYMAITPGLDLPIAEHLNRQSIITPELAWKRWNSMFQQRVSDTPSGYLLSLDSLPPHLSEGYERNRQWNVRTLNLMVLAKLIELKAPDSPTSRDGESQAEWQERLYTYYETLDSRISAIIIDGKTNNAKHFTDTLSSTRKKILDAQISALDQLKRAINGKQCIADVLADYYVLKRTAGTLITSKACRGCPYCRQNQPPPPPGELCVTPWQPHPSVVAWAQQRSDPLARYRSNGSGGISIWWESEEERRSLVPELIEGLCRRGIATMGGPGITQNIAHRIQKRTSSYPLVLDNDEDLLTSYPGPLVWVLDDARSDLSNAEFWRFGSPEVTYLIHNRNLRHPEKPSNRLDELHSDSISITRALRSL</sequence>
<evidence type="ECO:0000256" key="6">
    <source>
        <dbReference type="ARBA" id="ARBA00034617"/>
    </source>
</evidence>
<dbReference type="Pfam" id="PF00271">
    <property type="entry name" value="Helicase_C"/>
    <property type="match status" value="1"/>
</dbReference>